<comment type="catalytic activity">
    <reaction evidence="10 12">
        <text>O-phospho-L-threonyl-[protein] + H2O = L-threonyl-[protein] + phosphate</text>
        <dbReference type="Rhea" id="RHEA:47004"/>
        <dbReference type="Rhea" id="RHEA-COMP:11060"/>
        <dbReference type="Rhea" id="RHEA-COMP:11605"/>
        <dbReference type="ChEBI" id="CHEBI:15377"/>
        <dbReference type="ChEBI" id="CHEBI:30013"/>
        <dbReference type="ChEBI" id="CHEBI:43474"/>
        <dbReference type="ChEBI" id="CHEBI:61977"/>
        <dbReference type="EC" id="3.1.3.16"/>
    </reaction>
</comment>
<accession>A0A8J1XW92</accession>
<protein>
    <recommendedName>
        <fullName evidence="12">RNA polymerase II subunit B1 CTD phosphatase RPAP2 homolog</fullName>
        <ecNumber evidence="12">3.1.3.16</ecNumber>
    </recommendedName>
</protein>
<keyword evidence="3 12" id="KW-0479">Metal-binding</keyword>
<name>A0A8J1XW92_OWEFU</name>
<proteinExistence type="inferred from homology"/>
<dbReference type="GO" id="GO:0008270">
    <property type="term" value="F:zinc ion binding"/>
    <property type="evidence" value="ECO:0007669"/>
    <property type="project" value="UniProtKB-KW"/>
</dbReference>
<keyword evidence="13" id="KW-0175">Coiled coil</keyword>
<feature type="compositionally biased region" description="Basic and acidic residues" evidence="14">
    <location>
        <begin position="209"/>
        <end position="225"/>
    </location>
</feature>
<evidence type="ECO:0000256" key="12">
    <source>
        <dbReference type="RuleBase" id="RU367080"/>
    </source>
</evidence>
<dbReference type="EC" id="3.1.3.16" evidence="12"/>
<dbReference type="InterPro" id="IPR039693">
    <property type="entry name" value="Rtr1/RPAP2"/>
</dbReference>
<feature type="compositionally biased region" description="Polar residues" evidence="14">
    <location>
        <begin position="305"/>
        <end position="320"/>
    </location>
</feature>
<feature type="region of interest" description="Disordered" evidence="14">
    <location>
        <begin position="157"/>
        <end position="225"/>
    </location>
</feature>
<evidence type="ECO:0000256" key="6">
    <source>
        <dbReference type="ARBA" id="ARBA00022833"/>
    </source>
</evidence>
<dbReference type="PANTHER" id="PTHR14732">
    <property type="entry name" value="RNA POLYMERASE II SUBUNIT B1 CTD PHOSPHATASE RPAP2-RELATED"/>
    <property type="match status" value="1"/>
</dbReference>
<comment type="catalytic activity">
    <reaction evidence="9 12">
        <text>O-phospho-L-seryl-[protein] + H2O = L-seryl-[protein] + phosphate</text>
        <dbReference type="Rhea" id="RHEA:20629"/>
        <dbReference type="Rhea" id="RHEA-COMP:9863"/>
        <dbReference type="Rhea" id="RHEA-COMP:11604"/>
        <dbReference type="ChEBI" id="CHEBI:15377"/>
        <dbReference type="ChEBI" id="CHEBI:29999"/>
        <dbReference type="ChEBI" id="CHEBI:43474"/>
        <dbReference type="ChEBI" id="CHEBI:83421"/>
        <dbReference type="EC" id="3.1.3.16"/>
    </reaction>
</comment>
<evidence type="ECO:0000313" key="16">
    <source>
        <dbReference type="Proteomes" id="UP000749559"/>
    </source>
</evidence>
<dbReference type="GO" id="GO:0005737">
    <property type="term" value="C:cytoplasm"/>
    <property type="evidence" value="ECO:0007669"/>
    <property type="project" value="TreeGrafter"/>
</dbReference>
<dbReference type="InterPro" id="IPR007308">
    <property type="entry name" value="Rtr1/RPAP2_dom"/>
</dbReference>
<dbReference type="GO" id="GO:0005634">
    <property type="term" value="C:nucleus"/>
    <property type="evidence" value="ECO:0007669"/>
    <property type="project" value="UniProtKB-SubCell"/>
</dbReference>
<feature type="region of interest" description="Disordered" evidence="14">
    <location>
        <begin position="274"/>
        <end position="324"/>
    </location>
</feature>
<organism evidence="15 16">
    <name type="scientific">Owenia fusiformis</name>
    <name type="common">Polychaete worm</name>
    <dbReference type="NCBI Taxonomy" id="6347"/>
    <lineage>
        <taxon>Eukaryota</taxon>
        <taxon>Metazoa</taxon>
        <taxon>Spiralia</taxon>
        <taxon>Lophotrochozoa</taxon>
        <taxon>Annelida</taxon>
        <taxon>Polychaeta</taxon>
        <taxon>Sedentaria</taxon>
        <taxon>Canalipalpata</taxon>
        <taxon>Sabellida</taxon>
        <taxon>Oweniida</taxon>
        <taxon>Oweniidae</taxon>
        <taxon>Owenia</taxon>
    </lineage>
</organism>
<dbReference type="PROSITE" id="PS51479">
    <property type="entry name" value="ZF_RTR1"/>
    <property type="match status" value="1"/>
</dbReference>
<dbReference type="Proteomes" id="UP000749559">
    <property type="component" value="Unassembled WGS sequence"/>
</dbReference>
<evidence type="ECO:0000256" key="10">
    <source>
        <dbReference type="ARBA" id="ARBA00048336"/>
    </source>
</evidence>
<comment type="caution">
    <text evidence="15">The sequence shown here is derived from an EMBL/GenBank/DDBJ whole genome shotgun (WGS) entry which is preliminary data.</text>
</comment>
<keyword evidence="7 12" id="KW-0904">Protein phosphatase</keyword>
<evidence type="ECO:0000256" key="9">
    <source>
        <dbReference type="ARBA" id="ARBA00047761"/>
    </source>
</evidence>
<evidence type="ECO:0000313" key="15">
    <source>
        <dbReference type="EMBL" id="CAH1786890.1"/>
    </source>
</evidence>
<evidence type="ECO:0000256" key="13">
    <source>
        <dbReference type="SAM" id="Coils"/>
    </source>
</evidence>
<dbReference type="PANTHER" id="PTHR14732:SF0">
    <property type="entry name" value="RNA POLYMERASE II SUBUNIT B1 CTD PHOSPHATASE RPAP2-RELATED"/>
    <property type="match status" value="1"/>
</dbReference>
<dbReference type="GO" id="GO:0008420">
    <property type="term" value="F:RNA polymerase II CTD heptapeptide repeat phosphatase activity"/>
    <property type="evidence" value="ECO:0007669"/>
    <property type="project" value="UniProtKB-UniRule"/>
</dbReference>
<reference evidence="15" key="1">
    <citation type="submission" date="2022-03" db="EMBL/GenBank/DDBJ databases">
        <authorList>
            <person name="Martin C."/>
        </authorList>
    </citation>
    <scope>NUCLEOTIDE SEQUENCE</scope>
</reference>
<feature type="compositionally biased region" description="Basic residues" evidence="14">
    <location>
        <begin position="190"/>
        <end position="203"/>
    </location>
</feature>
<keyword evidence="5 12" id="KW-0378">Hydrolase</keyword>
<keyword evidence="6 12" id="KW-0862">Zinc</keyword>
<comment type="function">
    <text evidence="12">Putative RNA polymerase II subunit B1 C-terminal domain (CTD) phosphatase involved in RNA polymerase II transcription regulation.</text>
</comment>
<dbReference type="InterPro" id="IPR038534">
    <property type="entry name" value="Rtr1/RPAP2_sf"/>
</dbReference>
<comment type="subcellular location">
    <subcellularLocation>
        <location evidence="1 12">Nucleus</location>
    </subcellularLocation>
</comment>
<keyword evidence="8 12" id="KW-0539">Nucleus</keyword>
<evidence type="ECO:0000256" key="1">
    <source>
        <dbReference type="ARBA" id="ARBA00004123"/>
    </source>
</evidence>
<keyword evidence="4 12" id="KW-0863">Zinc-finger</keyword>
<comment type="similarity">
    <text evidence="2 11 12">Belongs to the RPAP2 family.</text>
</comment>
<keyword evidence="16" id="KW-1185">Reference proteome</keyword>
<dbReference type="OrthoDB" id="2590500at2759"/>
<dbReference type="Pfam" id="PF04181">
    <property type="entry name" value="RPAP2_Rtr1"/>
    <property type="match status" value="1"/>
</dbReference>
<evidence type="ECO:0000256" key="3">
    <source>
        <dbReference type="ARBA" id="ARBA00022723"/>
    </source>
</evidence>
<dbReference type="EMBL" id="CAIIXF020000006">
    <property type="protein sequence ID" value="CAH1786890.1"/>
    <property type="molecule type" value="Genomic_DNA"/>
</dbReference>
<evidence type="ECO:0000256" key="11">
    <source>
        <dbReference type="PROSITE-ProRule" id="PRU00812"/>
    </source>
</evidence>
<dbReference type="GO" id="GO:0043175">
    <property type="term" value="F:RNA polymerase core enzyme binding"/>
    <property type="evidence" value="ECO:0007669"/>
    <property type="project" value="UniProtKB-UniRule"/>
</dbReference>
<evidence type="ECO:0000256" key="7">
    <source>
        <dbReference type="ARBA" id="ARBA00022912"/>
    </source>
</evidence>
<evidence type="ECO:0000256" key="2">
    <source>
        <dbReference type="ARBA" id="ARBA00005676"/>
    </source>
</evidence>
<evidence type="ECO:0000256" key="14">
    <source>
        <dbReference type="SAM" id="MobiDB-lite"/>
    </source>
</evidence>
<evidence type="ECO:0000256" key="8">
    <source>
        <dbReference type="ARBA" id="ARBA00023242"/>
    </source>
</evidence>
<dbReference type="AlphaFoldDB" id="A0A8J1XW92"/>
<dbReference type="Gene3D" id="1.25.40.820">
    <property type="match status" value="1"/>
</dbReference>
<feature type="compositionally biased region" description="Basic and acidic residues" evidence="14">
    <location>
        <begin position="274"/>
        <end position="304"/>
    </location>
</feature>
<gene>
    <name evidence="15" type="ORF">OFUS_LOCUS12696</name>
</gene>
<sequence length="632" mass="71810">MTSLIKQLCNLQTSQEQRIKKDGERRLLENNVDRDFFINCIKYLDVQHYKDVTEERAIVKLCGYPLCTKHLGKSPSKKYHISMKVNKVFDISERKNFCSNGCYQASRHYESQIPTEAVWLRDTEPHTTITLLEINKFSGKPGQEIVLINPKDALRNDPSFLPEGTTIDDPTPSCYGDIPCQQNTGDSNNKTKKPKDKNRKAKHNIPNTKSDDTDRDISSNVNTKEHIQANDGVKCKKAADSHDKLTYLMSLIDLKESITDKEHTGNVKDDEHLLKESKSISPDDNRISSHETNITHDSKAHVDETSINTIDPHSQIGGSSKQEENKITLNKATDSLDSDDDSDTYEENDIVTNDNTIKQRDITSEIKDKTTEVLNTKIQVQSVESSNISKQAIGDSAVASNKPMNLPQETVTITDAIEKCLREWKTADTVLYLLGESPQSKKEHETPVNDEHQEIIKAVKKKQEENEQLRRDDEQFQEKVKDYFKGQFHKPKPNMDDLDIRERDTQEQAAESVLPMVDSLSQNAIRRKILLGKLHKGLSPLLTNLGLSTHDVSTPLRDLVKTFMLTNRNVILRPVELTMMVLVLLYILSEREPNIKMALSSASAKNYMKCCLSSLNVEVNWLEHLRDLMLAS</sequence>
<feature type="coiled-coil region" evidence="13">
    <location>
        <begin position="452"/>
        <end position="479"/>
    </location>
</feature>
<evidence type="ECO:0000256" key="4">
    <source>
        <dbReference type="ARBA" id="ARBA00022771"/>
    </source>
</evidence>
<evidence type="ECO:0000256" key="5">
    <source>
        <dbReference type="ARBA" id="ARBA00022801"/>
    </source>
</evidence>